<dbReference type="InterPro" id="IPR036397">
    <property type="entry name" value="RNaseH_sf"/>
</dbReference>
<dbReference type="GO" id="GO:0003676">
    <property type="term" value="F:nucleic acid binding"/>
    <property type="evidence" value="ECO:0007669"/>
    <property type="project" value="InterPro"/>
</dbReference>
<dbReference type="SUPFAM" id="SSF53098">
    <property type="entry name" value="Ribonuclease H-like"/>
    <property type="match status" value="1"/>
</dbReference>
<feature type="domain" description="Integrase catalytic" evidence="2">
    <location>
        <begin position="15"/>
        <end position="126"/>
    </location>
</feature>
<organism evidence="3">
    <name type="scientific">Tanacetum cinerariifolium</name>
    <name type="common">Dalmatian daisy</name>
    <name type="synonym">Chrysanthemum cinerariifolium</name>
    <dbReference type="NCBI Taxonomy" id="118510"/>
    <lineage>
        <taxon>Eukaryota</taxon>
        <taxon>Viridiplantae</taxon>
        <taxon>Streptophyta</taxon>
        <taxon>Embryophyta</taxon>
        <taxon>Tracheophyta</taxon>
        <taxon>Spermatophyta</taxon>
        <taxon>Magnoliopsida</taxon>
        <taxon>eudicotyledons</taxon>
        <taxon>Gunneridae</taxon>
        <taxon>Pentapetalae</taxon>
        <taxon>asterids</taxon>
        <taxon>campanulids</taxon>
        <taxon>Asterales</taxon>
        <taxon>Asteraceae</taxon>
        <taxon>Asteroideae</taxon>
        <taxon>Anthemideae</taxon>
        <taxon>Anthemidinae</taxon>
        <taxon>Tanacetum</taxon>
    </lineage>
</organism>
<proteinExistence type="predicted"/>
<dbReference type="InterPro" id="IPR001584">
    <property type="entry name" value="Integrase_cat-core"/>
</dbReference>
<dbReference type="Gene3D" id="3.30.420.10">
    <property type="entry name" value="Ribonuclease H-like superfamily/Ribonuclease H"/>
    <property type="match status" value="1"/>
</dbReference>
<feature type="region of interest" description="Disordered" evidence="1">
    <location>
        <begin position="295"/>
        <end position="314"/>
    </location>
</feature>
<accession>A0A6L2L4W5</accession>
<dbReference type="PANTHER" id="PTHR42648:SF27">
    <property type="entry name" value="RNA-DIRECTED DNA POLYMERASE"/>
    <property type="match status" value="1"/>
</dbReference>
<protein>
    <recommendedName>
        <fullName evidence="2">Integrase catalytic domain-containing protein</fullName>
    </recommendedName>
</protein>
<evidence type="ECO:0000259" key="2">
    <source>
        <dbReference type="PROSITE" id="PS50994"/>
    </source>
</evidence>
<dbReference type="EMBL" id="BKCJ010003633">
    <property type="protein sequence ID" value="GEU56259.1"/>
    <property type="molecule type" value="Genomic_DNA"/>
</dbReference>
<dbReference type="PROSITE" id="PS50994">
    <property type="entry name" value="INTEGRASE"/>
    <property type="match status" value="1"/>
</dbReference>
<name>A0A6L2L4W5_TANCI</name>
<gene>
    <name evidence="3" type="ORF">Tci_028237</name>
</gene>
<reference evidence="3" key="1">
    <citation type="journal article" date="2019" name="Sci. Rep.">
        <title>Draft genome of Tanacetum cinerariifolium, the natural source of mosquito coil.</title>
        <authorList>
            <person name="Yamashiro T."/>
            <person name="Shiraishi A."/>
            <person name="Satake H."/>
            <person name="Nakayama K."/>
        </authorList>
    </citation>
    <scope>NUCLEOTIDE SEQUENCE</scope>
</reference>
<evidence type="ECO:0000313" key="3">
    <source>
        <dbReference type="EMBL" id="GEU56259.1"/>
    </source>
</evidence>
<dbReference type="PANTHER" id="PTHR42648">
    <property type="entry name" value="TRANSPOSASE, PUTATIVE-RELATED"/>
    <property type="match status" value="1"/>
</dbReference>
<sequence length="359" mass="41451">MGNAKGKYKLAYSPKTKIPSSSKRDNLVKDSLCHHAELKKRKNASKASTLDDFSRYGFVYLMKHKHEVFETFKVFQNEDENQLGKKIKVIRFDRGGEYLSQEFVNHMKSYGIVSQLTPPYTPQHNGGYALEATARILNMVLTKKVGRMPYEIWQGKAPKVSYLRVCSCGALVKRDTSDKLDSRSIKCIFIRKDTRYGYYVDVEEYELEDLDEPPNYKVALADPESDKWLEAMNAEMQSMKDNQVWYLVDLPSNGQTIGCKWLFKKKTKMDGNSKGLSRKILKKFRMKNSKKGYTPMIEKPDYRKSQGAKTPTEQNPGEIHWTVVKSILKYLRNIKDMILVYEAKPKDEMKISCYADASS</sequence>
<dbReference type="AlphaFoldDB" id="A0A6L2L4W5"/>
<dbReference type="InterPro" id="IPR039537">
    <property type="entry name" value="Retrotran_Ty1/copia-like"/>
</dbReference>
<evidence type="ECO:0000256" key="1">
    <source>
        <dbReference type="SAM" id="MobiDB-lite"/>
    </source>
</evidence>
<comment type="caution">
    <text evidence="3">The sequence shown here is derived from an EMBL/GenBank/DDBJ whole genome shotgun (WGS) entry which is preliminary data.</text>
</comment>
<dbReference type="InterPro" id="IPR012337">
    <property type="entry name" value="RNaseH-like_sf"/>
</dbReference>
<dbReference type="GO" id="GO:0015074">
    <property type="term" value="P:DNA integration"/>
    <property type="evidence" value="ECO:0007669"/>
    <property type="project" value="InterPro"/>
</dbReference>